<dbReference type="AlphaFoldDB" id="W5N5C5"/>
<evidence type="ECO:0000256" key="1">
    <source>
        <dbReference type="SAM" id="SignalP"/>
    </source>
</evidence>
<dbReference type="Proteomes" id="UP000018468">
    <property type="component" value="Linkage group LG5"/>
</dbReference>
<sequence>AQVIVVAVLSVGVLLQRSANSTEREEKPVKKKTKTIKLRKDYTCYLMVLSTSHEHCS</sequence>
<reference evidence="2" key="3">
    <citation type="submission" date="2025-09" db="UniProtKB">
        <authorList>
            <consortium name="Ensembl"/>
        </authorList>
    </citation>
    <scope>IDENTIFICATION</scope>
</reference>
<evidence type="ECO:0000313" key="2">
    <source>
        <dbReference type="Ensembl" id="ENSLOCP00000015834.1"/>
    </source>
</evidence>
<reference evidence="2" key="2">
    <citation type="submission" date="2025-08" db="UniProtKB">
        <authorList>
            <consortium name="Ensembl"/>
        </authorList>
    </citation>
    <scope>IDENTIFICATION</scope>
</reference>
<dbReference type="HOGENOM" id="CLU_3001719_0_0_1"/>
<name>W5N5C5_LEPOC</name>
<protein>
    <submittedName>
        <fullName evidence="2">Uncharacterized protein</fullName>
    </submittedName>
</protein>
<dbReference type="EMBL" id="AHAT01023185">
    <property type="status" value="NOT_ANNOTATED_CDS"/>
    <property type="molecule type" value="Genomic_DNA"/>
</dbReference>
<keyword evidence="1" id="KW-0732">Signal</keyword>
<evidence type="ECO:0000313" key="3">
    <source>
        <dbReference type="Proteomes" id="UP000018468"/>
    </source>
</evidence>
<proteinExistence type="predicted"/>
<feature type="chain" id="PRO_5004867051" evidence="1">
    <location>
        <begin position="22"/>
        <end position="57"/>
    </location>
</feature>
<dbReference type="InParanoid" id="W5N5C5"/>
<dbReference type="Ensembl" id="ENSLOCT00000015864.1">
    <property type="protein sequence ID" value="ENSLOCP00000015834.1"/>
    <property type="gene ID" value="ENSLOCG00000012863.1"/>
</dbReference>
<dbReference type="Bgee" id="ENSLOCG00000012863">
    <property type="expression patterns" value="Expressed in zone of skin and 3 other cell types or tissues"/>
</dbReference>
<reference evidence="3" key="1">
    <citation type="submission" date="2011-12" db="EMBL/GenBank/DDBJ databases">
        <title>The Draft Genome of Lepisosteus oculatus.</title>
        <authorList>
            <consortium name="The Broad Institute Genome Assembly &amp; Analysis Group"/>
            <consortium name="Computational R&amp;D Group"/>
            <consortium name="and Sequencing Platform"/>
            <person name="Di Palma F."/>
            <person name="Alfoldi J."/>
            <person name="Johnson J."/>
            <person name="Berlin A."/>
            <person name="Gnerre S."/>
            <person name="Jaffe D."/>
            <person name="MacCallum I."/>
            <person name="Young S."/>
            <person name="Walker B.J."/>
            <person name="Lander E.S."/>
            <person name="Lindblad-Toh K."/>
        </authorList>
    </citation>
    <scope>NUCLEOTIDE SEQUENCE [LARGE SCALE GENOMIC DNA]</scope>
</reference>
<accession>W5N5C5</accession>
<organism evidence="2 3">
    <name type="scientific">Lepisosteus oculatus</name>
    <name type="common">Spotted gar</name>
    <dbReference type="NCBI Taxonomy" id="7918"/>
    <lineage>
        <taxon>Eukaryota</taxon>
        <taxon>Metazoa</taxon>
        <taxon>Chordata</taxon>
        <taxon>Craniata</taxon>
        <taxon>Vertebrata</taxon>
        <taxon>Euteleostomi</taxon>
        <taxon>Actinopterygii</taxon>
        <taxon>Neopterygii</taxon>
        <taxon>Holostei</taxon>
        <taxon>Semionotiformes</taxon>
        <taxon>Lepisosteidae</taxon>
        <taxon>Lepisosteus</taxon>
    </lineage>
</organism>
<keyword evidence="3" id="KW-1185">Reference proteome</keyword>
<feature type="signal peptide" evidence="1">
    <location>
        <begin position="1"/>
        <end position="21"/>
    </location>
</feature>